<organism evidence="5 6">
    <name type="scientific">Prymnesium parvum</name>
    <name type="common">Toxic golden alga</name>
    <dbReference type="NCBI Taxonomy" id="97485"/>
    <lineage>
        <taxon>Eukaryota</taxon>
        <taxon>Haptista</taxon>
        <taxon>Haptophyta</taxon>
        <taxon>Prymnesiophyceae</taxon>
        <taxon>Prymnesiales</taxon>
        <taxon>Prymnesiaceae</taxon>
        <taxon>Prymnesium</taxon>
    </lineage>
</organism>
<dbReference type="Proteomes" id="UP001515480">
    <property type="component" value="Unassembled WGS sequence"/>
</dbReference>
<dbReference type="Gene3D" id="2.120.10.80">
    <property type="entry name" value="Kelch-type beta propeller"/>
    <property type="match status" value="2"/>
</dbReference>
<evidence type="ECO:0000256" key="3">
    <source>
        <dbReference type="SAM" id="MobiDB-lite"/>
    </source>
</evidence>
<dbReference type="Pfam" id="PF24681">
    <property type="entry name" value="Kelch_KLHDC2_KLHL20_DRC7"/>
    <property type="match status" value="1"/>
</dbReference>
<evidence type="ECO:0000259" key="4">
    <source>
        <dbReference type="PROSITE" id="PS50097"/>
    </source>
</evidence>
<evidence type="ECO:0000313" key="6">
    <source>
        <dbReference type="Proteomes" id="UP001515480"/>
    </source>
</evidence>
<comment type="caution">
    <text evidence="5">The sequence shown here is derived from an EMBL/GenBank/DDBJ whole genome shotgun (WGS) entry which is preliminary data.</text>
</comment>
<evidence type="ECO:0000256" key="1">
    <source>
        <dbReference type="ARBA" id="ARBA00022441"/>
    </source>
</evidence>
<dbReference type="PANTHER" id="PTHR46093">
    <property type="entry name" value="ACYL-COA-BINDING DOMAIN-CONTAINING PROTEIN 5"/>
    <property type="match status" value="1"/>
</dbReference>
<dbReference type="InterPro" id="IPR015915">
    <property type="entry name" value="Kelch-typ_b-propeller"/>
</dbReference>
<keyword evidence="2" id="KW-0677">Repeat</keyword>
<dbReference type="SUPFAM" id="SSF54695">
    <property type="entry name" value="POZ domain"/>
    <property type="match status" value="1"/>
</dbReference>
<dbReference type="Gene3D" id="3.30.710.10">
    <property type="entry name" value="Potassium Channel Kv1.1, Chain A"/>
    <property type="match status" value="1"/>
</dbReference>
<sequence>MEAAGAETILQCRKRWFEVVPRGEPPCGRCSHTATRVGWNLYIIGGGAVWMLDLEGAEWEQFSDVCVLDLRTMEWSVASASPAFPARRGHSAVLHDASDQILIFGGTRGGNERSGLLNDVWALANVREAERLAWREVATTGARPSPRRGHRAVLRGELMVVVGGYGEGVLHALCVRRWAWSAVRVDGPAPTLLALFGCALVGEQLLCFGGHVAHDGAVRMSNQLLAVDLAPLFADAAAAVCWRILPTRQPPPAARICCEMVELSERALLVFGGTAVSDTALNDTHVLLLPSDEAASAEWSEVTLDWPAKAPPVRNAMSMCRVGSRLLVFGGGIYAETYYNDVWCLQLELRPHLPPPPPFVPTQLQPYLASLVGSEAHADLAIRLADGATVPAHRLLLCSGSSGYLSALLQGSFSEARETASLVLTLPGDGWSRETVLHVLRFLYAGELPAGFAEQPALVTRLLEAADALHIESLRAQCEAVLALAVDAEQVVEVLLLADSKGCAALRQYCLSFLQENFGPLRRYAVGLLPPPALCELSGFDQLSEELRHEVEWLVHGASRSEHEAAHMAAHDPPLPERWAHWCAIAREMGVRVDGGVQLQILQMEDMARRTERELADASVRALMRSILEGREAPGGAEGAASAEEAAAGPTAPQ</sequence>
<name>A0AB34JBJ3_PRYPA</name>
<reference evidence="5 6" key="1">
    <citation type="journal article" date="2024" name="Science">
        <title>Giant polyketide synthase enzymes in the biosynthesis of giant marine polyether toxins.</title>
        <authorList>
            <person name="Fallon T.R."/>
            <person name="Shende V.V."/>
            <person name="Wierzbicki I.H."/>
            <person name="Pendleton A.L."/>
            <person name="Watervoot N.F."/>
            <person name="Auber R.P."/>
            <person name="Gonzalez D.J."/>
            <person name="Wisecaver J.H."/>
            <person name="Moore B.S."/>
        </authorList>
    </citation>
    <scope>NUCLEOTIDE SEQUENCE [LARGE SCALE GENOMIC DNA]</scope>
    <source>
        <strain evidence="5 6">12B1</strain>
    </source>
</reference>
<dbReference type="SMART" id="SM00225">
    <property type="entry name" value="BTB"/>
    <property type="match status" value="1"/>
</dbReference>
<dbReference type="PROSITE" id="PS50097">
    <property type="entry name" value="BTB"/>
    <property type="match status" value="1"/>
</dbReference>
<dbReference type="PANTHER" id="PTHR46093:SF13">
    <property type="entry name" value="RAB9 EFFECTOR PROTEIN WITH KELCH MOTIFS"/>
    <property type="match status" value="1"/>
</dbReference>
<dbReference type="InterPro" id="IPR011333">
    <property type="entry name" value="SKP1/BTB/POZ_sf"/>
</dbReference>
<proteinExistence type="predicted"/>
<feature type="region of interest" description="Disordered" evidence="3">
    <location>
        <begin position="631"/>
        <end position="654"/>
    </location>
</feature>
<dbReference type="Pfam" id="PF00651">
    <property type="entry name" value="BTB"/>
    <property type="match status" value="1"/>
</dbReference>
<dbReference type="InterPro" id="IPR000210">
    <property type="entry name" value="BTB/POZ_dom"/>
</dbReference>
<keyword evidence="6" id="KW-1185">Reference proteome</keyword>
<dbReference type="CDD" id="cd14733">
    <property type="entry name" value="BACK"/>
    <property type="match status" value="1"/>
</dbReference>
<dbReference type="AlphaFoldDB" id="A0AB34JBJ3"/>
<accession>A0AB34JBJ3</accession>
<evidence type="ECO:0000256" key="2">
    <source>
        <dbReference type="ARBA" id="ARBA00022737"/>
    </source>
</evidence>
<protein>
    <recommendedName>
        <fullName evidence="4">BTB domain-containing protein</fullName>
    </recommendedName>
</protein>
<feature type="domain" description="BTB" evidence="4">
    <location>
        <begin position="378"/>
        <end position="448"/>
    </location>
</feature>
<evidence type="ECO:0000313" key="5">
    <source>
        <dbReference type="EMBL" id="KAL1519006.1"/>
    </source>
</evidence>
<feature type="compositionally biased region" description="Low complexity" evidence="3">
    <location>
        <begin position="639"/>
        <end position="654"/>
    </location>
</feature>
<dbReference type="SUPFAM" id="SSF117281">
    <property type="entry name" value="Kelch motif"/>
    <property type="match status" value="1"/>
</dbReference>
<dbReference type="EMBL" id="JBGBPQ010000010">
    <property type="protein sequence ID" value="KAL1519006.1"/>
    <property type="molecule type" value="Genomic_DNA"/>
</dbReference>
<keyword evidence="1" id="KW-0880">Kelch repeat</keyword>
<gene>
    <name evidence="5" type="ORF">AB1Y20_003275</name>
</gene>
<dbReference type="CDD" id="cd18186">
    <property type="entry name" value="BTB_POZ_ZBTB_KLHL-like"/>
    <property type="match status" value="1"/>
</dbReference>